<keyword evidence="3" id="KW-1185">Reference proteome</keyword>
<organism evidence="2 3">
    <name type="scientific">Cyclostephanos tholiformis</name>
    <dbReference type="NCBI Taxonomy" id="382380"/>
    <lineage>
        <taxon>Eukaryota</taxon>
        <taxon>Sar</taxon>
        <taxon>Stramenopiles</taxon>
        <taxon>Ochrophyta</taxon>
        <taxon>Bacillariophyta</taxon>
        <taxon>Coscinodiscophyceae</taxon>
        <taxon>Thalassiosirophycidae</taxon>
        <taxon>Stephanodiscales</taxon>
        <taxon>Stephanodiscaceae</taxon>
        <taxon>Cyclostephanos</taxon>
    </lineage>
</organism>
<protein>
    <submittedName>
        <fullName evidence="2">Uncharacterized protein</fullName>
    </submittedName>
</protein>
<comment type="caution">
    <text evidence="2">The sequence shown here is derived from an EMBL/GenBank/DDBJ whole genome shotgun (WGS) entry which is preliminary data.</text>
</comment>
<sequence>MLFYYGGHGARTEFCTHRYGVDSDGKSIKEPWIKHSEIIDLLETEFKGGTVWCIIDCCHSGGFGRAVIQRYRDAKKLHVNYGCVMTVPPSEIAGMEWTITECFIRAFKGELRCSSGPSKDENHCFYLSLKNGKHPIKEINRTDNTDTPGKNLGSHPTWEQVIEYLADEMVRIKGDRLTTLFQGIEMEDGRLLRRPCLFGDALSSVSSSTTSIPRNETWMDPFRRFRHTVNDGVFVKWVGYPPSNATDDNVATPSFRIGWYPGRIISTTTYSISPSNDNPANEGNTPVASCTTACIELYDVILEARWTVTLPINTSGRNTVLGGLPFGFGFDPLRCVEVITRMARKLAYFDTTLPPGIHVMALWNDKFHSAKIICRSEIIWEEIDFDSSLDMKGPCVPVRWEDDESISFVPTHACIVKFAKNIDRSNSKRKGEVKLAEISSRDSAEIISTPMDAMLTSLACDRKKLHGKSPILSGSKQEENSNNWEAYDAENCEWLPVHLMNQVDFDDLPLKVLAFHMCYNESESFSVVYWDTDSTLSIIPNSCLRRRKTDEGTSSVGETSDDDSSSDEATDESTMRKYIACLQIG</sequence>
<evidence type="ECO:0000313" key="2">
    <source>
        <dbReference type="EMBL" id="KAL3823928.1"/>
    </source>
</evidence>
<dbReference type="Gene3D" id="3.40.50.1460">
    <property type="match status" value="1"/>
</dbReference>
<name>A0ABD3SHG3_9STRA</name>
<reference evidence="2 3" key="1">
    <citation type="submission" date="2024-10" db="EMBL/GenBank/DDBJ databases">
        <title>Updated reference genomes for cyclostephanoid diatoms.</title>
        <authorList>
            <person name="Roberts W.R."/>
            <person name="Alverson A.J."/>
        </authorList>
    </citation>
    <scope>NUCLEOTIDE SEQUENCE [LARGE SCALE GENOMIC DNA]</scope>
    <source>
        <strain evidence="2 3">AJA228-03</strain>
    </source>
</reference>
<proteinExistence type="predicted"/>
<feature type="region of interest" description="Disordered" evidence="1">
    <location>
        <begin position="549"/>
        <end position="574"/>
    </location>
</feature>
<feature type="compositionally biased region" description="Acidic residues" evidence="1">
    <location>
        <begin position="559"/>
        <end position="571"/>
    </location>
</feature>
<dbReference type="Proteomes" id="UP001530377">
    <property type="component" value="Unassembled WGS sequence"/>
</dbReference>
<dbReference type="EMBL" id="JALLPB020000026">
    <property type="protein sequence ID" value="KAL3823928.1"/>
    <property type="molecule type" value="Genomic_DNA"/>
</dbReference>
<dbReference type="AlphaFoldDB" id="A0ABD3SHG3"/>
<accession>A0ABD3SHG3</accession>
<evidence type="ECO:0000256" key="1">
    <source>
        <dbReference type="SAM" id="MobiDB-lite"/>
    </source>
</evidence>
<evidence type="ECO:0000313" key="3">
    <source>
        <dbReference type="Proteomes" id="UP001530377"/>
    </source>
</evidence>
<gene>
    <name evidence="2" type="ORF">ACHAXA_007899</name>
</gene>